<evidence type="ECO:0000313" key="1">
    <source>
        <dbReference type="EMBL" id="PHI15503.1"/>
    </source>
</evidence>
<gene>
    <name evidence="1" type="ORF">CBG56_05600</name>
</gene>
<dbReference type="EMBL" id="NIRO01000004">
    <property type="protein sequence ID" value="PHI15503.1"/>
    <property type="molecule type" value="Genomic_DNA"/>
</dbReference>
<protein>
    <recommendedName>
        <fullName evidence="3">Abi-like protein</fullName>
    </recommendedName>
</protein>
<comment type="caution">
    <text evidence="1">The sequence shown here is derived from an EMBL/GenBank/DDBJ whole genome shotgun (WGS) entry which is preliminary data.</text>
</comment>
<sequence>MGKPTLDINSLVSLAITNKKIKFQSNAEISRFKEMIEQHTYLNIFSLKYLFADGTAKTILPDNSVKHSYTYNCITKYNVLEKQYKKLLRLENKLREGVLLFETELKSQFIFFLEDYFKINNINFDIFFNSLEIYDSATKTLIPFNPGPIVKEWNNQTSDYSNNYQNLSDYYYLLIKILSFGTIGRILDAHFNNKKVFTEFNNYLKRKNIFKIGKIIDELKTIIILRNSLCHKESFIIFLEKGYKKNVKLKLNIDFLQLRINAASHIYEYYEKRVNKRKKKLDNNSWIKNYLNYRLSNGKNNIIFNKIKIYL</sequence>
<proteinExistence type="predicted"/>
<dbReference type="Proteomes" id="UP000224507">
    <property type="component" value="Unassembled WGS sequence"/>
</dbReference>
<reference evidence="1 2" key="1">
    <citation type="submission" date="2017-06" db="EMBL/GenBank/DDBJ databases">
        <title>Draft genome sequence of Fusobacterium nucleatum subsp. polymorphum KCOM 1274 (=ChDC F309).</title>
        <authorList>
            <person name="Kook J.-K."/>
            <person name="Park S.-N."/>
            <person name="Lim Y.K."/>
            <person name="Roh H."/>
        </authorList>
    </citation>
    <scope>NUCLEOTIDE SEQUENCE [LARGE SCALE GENOMIC DNA]</scope>
    <source>
        <strain evidence="2">KCOM 1274 (ChDC F309)</strain>
    </source>
</reference>
<evidence type="ECO:0000313" key="2">
    <source>
        <dbReference type="Proteomes" id="UP000224507"/>
    </source>
</evidence>
<dbReference type="RefSeq" id="WP_098997344.1">
    <property type="nucleotide sequence ID" value="NZ_CP077153.1"/>
</dbReference>
<organism evidence="1 2">
    <name type="scientific">Fusobacterium nucleatum subsp. polymorphum</name>
    <name type="common">Fusobacterium polymorphum</name>
    <dbReference type="NCBI Taxonomy" id="76857"/>
    <lineage>
        <taxon>Bacteria</taxon>
        <taxon>Fusobacteriati</taxon>
        <taxon>Fusobacteriota</taxon>
        <taxon>Fusobacteriia</taxon>
        <taxon>Fusobacteriales</taxon>
        <taxon>Fusobacteriaceae</taxon>
        <taxon>Fusobacterium</taxon>
    </lineage>
</organism>
<evidence type="ECO:0008006" key="3">
    <source>
        <dbReference type="Google" id="ProtNLM"/>
    </source>
</evidence>
<dbReference type="AlphaFoldDB" id="A0A2C6CGC1"/>
<name>A0A2C6CGC1_FUSNP</name>
<accession>A0A2C6CGC1</accession>